<dbReference type="EMBL" id="JARJCN010000116">
    <property type="protein sequence ID" value="KAJ7073363.1"/>
    <property type="molecule type" value="Genomic_DNA"/>
</dbReference>
<organism evidence="3 4">
    <name type="scientific">Mycena belliarum</name>
    <dbReference type="NCBI Taxonomy" id="1033014"/>
    <lineage>
        <taxon>Eukaryota</taxon>
        <taxon>Fungi</taxon>
        <taxon>Dikarya</taxon>
        <taxon>Basidiomycota</taxon>
        <taxon>Agaricomycotina</taxon>
        <taxon>Agaricomycetes</taxon>
        <taxon>Agaricomycetidae</taxon>
        <taxon>Agaricales</taxon>
        <taxon>Marasmiineae</taxon>
        <taxon>Mycenaceae</taxon>
        <taxon>Mycena</taxon>
    </lineage>
</organism>
<sequence>MGCPVTASSSCRGSGHRTPTPPPAAQQWAQTNVELRSGEVCLQTAQVRRTGVYAQRMLALAALTIITPLAASLQIKGNASAIFAPLKTLKLSNATLGSDVVGEDGRTVVLLTHDLVASEDGCELAQSIPIFSLTPIKNEHTCLDIILTKGQRYSFKAQGPNDVHLFGYSLSVVSLPDAGAHLPLNNLDAVSSTTTTLSFMDSIVASKIKGSRSSVPDSQIEKRAMARYLFKDVQPGLVSNKQAISGSMVTVDFKASQGSGKKHRVLFEEQKVP</sequence>
<feature type="compositionally biased region" description="Polar residues" evidence="1">
    <location>
        <begin position="1"/>
        <end position="12"/>
    </location>
</feature>
<dbReference type="InterPro" id="IPR041232">
    <property type="entry name" value="NPL"/>
</dbReference>
<evidence type="ECO:0000313" key="3">
    <source>
        <dbReference type="EMBL" id="KAJ7073363.1"/>
    </source>
</evidence>
<keyword evidence="4" id="KW-1185">Reference proteome</keyword>
<proteinExistence type="predicted"/>
<accession>A0AAD6XLQ7</accession>
<protein>
    <recommendedName>
        <fullName evidence="2">Nucleoplasmin-like domain-containing protein</fullName>
    </recommendedName>
</protein>
<dbReference type="Proteomes" id="UP001222325">
    <property type="component" value="Unassembled WGS sequence"/>
</dbReference>
<gene>
    <name evidence="3" type="ORF">B0H15DRAFT_957274</name>
</gene>
<comment type="caution">
    <text evidence="3">The sequence shown here is derived from an EMBL/GenBank/DDBJ whole genome shotgun (WGS) entry which is preliminary data.</text>
</comment>
<evidence type="ECO:0000259" key="2">
    <source>
        <dbReference type="Pfam" id="PF17800"/>
    </source>
</evidence>
<evidence type="ECO:0000313" key="4">
    <source>
        <dbReference type="Proteomes" id="UP001222325"/>
    </source>
</evidence>
<dbReference type="Pfam" id="PF17800">
    <property type="entry name" value="NPL"/>
    <property type="match status" value="1"/>
</dbReference>
<reference evidence="3" key="1">
    <citation type="submission" date="2023-03" db="EMBL/GenBank/DDBJ databases">
        <title>Massive genome expansion in bonnet fungi (Mycena s.s.) driven by repeated elements and novel gene families across ecological guilds.</title>
        <authorList>
            <consortium name="Lawrence Berkeley National Laboratory"/>
            <person name="Harder C.B."/>
            <person name="Miyauchi S."/>
            <person name="Viragh M."/>
            <person name="Kuo A."/>
            <person name="Thoen E."/>
            <person name="Andreopoulos B."/>
            <person name="Lu D."/>
            <person name="Skrede I."/>
            <person name="Drula E."/>
            <person name="Henrissat B."/>
            <person name="Morin E."/>
            <person name="Kohler A."/>
            <person name="Barry K."/>
            <person name="LaButti K."/>
            <person name="Morin E."/>
            <person name="Salamov A."/>
            <person name="Lipzen A."/>
            <person name="Mereny Z."/>
            <person name="Hegedus B."/>
            <person name="Baldrian P."/>
            <person name="Stursova M."/>
            <person name="Weitz H."/>
            <person name="Taylor A."/>
            <person name="Grigoriev I.V."/>
            <person name="Nagy L.G."/>
            <person name="Martin F."/>
            <person name="Kauserud H."/>
        </authorList>
    </citation>
    <scope>NUCLEOTIDE SEQUENCE</scope>
    <source>
        <strain evidence="3">CBHHK173m</strain>
    </source>
</reference>
<name>A0AAD6XLQ7_9AGAR</name>
<dbReference type="Gene3D" id="2.60.120.340">
    <property type="entry name" value="Nucleoplasmin core domain"/>
    <property type="match status" value="1"/>
</dbReference>
<feature type="region of interest" description="Disordered" evidence="1">
    <location>
        <begin position="1"/>
        <end position="25"/>
    </location>
</feature>
<evidence type="ECO:0000256" key="1">
    <source>
        <dbReference type="SAM" id="MobiDB-lite"/>
    </source>
</evidence>
<feature type="domain" description="Nucleoplasmin-like" evidence="2">
    <location>
        <begin position="72"/>
        <end position="168"/>
    </location>
</feature>
<dbReference type="AlphaFoldDB" id="A0AAD6XLQ7"/>